<evidence type="ECO:0000313" key="6">
    <source>
        <dbReference type="Proteomes" id="UP000230167"/>
    </source>
</evidence>
<gene>
    <name evidence="5" type="ORF">B9Y64_21665</name>
</gene>
<evidence type="ECO:0000256" key="3">
    <source>
        <dbReference type="PROSITE-ProRule" id="PRU00221"/>
    </source>
</evidence>
<dbReference type="PANTHER" id="PTHR19848:SF8">
    <property type="entry name" value="F-BOX AND WD REPEAT DOMAIN CONTAINING 7"/>
    <property type="match status" value="1"/>
</dbReference>
<feature type="repeat" description="WD" evidence="3">
    <location>
        <begin position="203"/>
        <end position="244"/>
    </location>
</feature>
<comment type="caution">
    <text evidence="5">The sequence shown here is derived from an EMBL/GenBank/DDBJ whole genome shotgun (WGS) entry which is preliminary data.</text>
</comment>
<dbReference type="Pfam" id="PF00400">
    <property type="entry name" value="WD40"/>
    <property type="match status" value="2"/>
</dbReference>
<feature type="repeat" description="WD" evidence="3">
    <location>
        <begin position="40"/>
        <end position="81"/>
    </location>
</feature>
<evidence type="ECO:0000256" key="1">
    <source>
        <dbReference type="ARBA" id="ARBA00022574"/>
    </source>
</evidence>
<dbReference type="CDD" id="cd00200">
    <property type="entry name" value="WD40"/>
    <property type="match status" value="1"/>
</dbReference>
<dbReference type="PROSITE" id="PS50082">
    <property type="entry name" value="WD_REPEATS_2"/>
    <property type="match status" value="6"/>
</dbReference>
<dbReference type="Pfam" id="PF23342">
    <property type="entry name" value="WDR90_beta-prop_4th"/>
    <property type="match status" value="1"/>
</dbReference>
<dbReference type="SMART" id="SM00320">
    <property type="entry name" value="WD40"/>
    <property type="match status" value="9"/>
</dbReference>
<dbReference type="PANTHER" id="PTHR19848">
    <property type="entry name" value="WD40 REPEAT PROTEIN"/>
    <property type="match status" value="1"/>
</dbReference>
<proteinExistence type="predicted"/>
<dbReference type="OrthoDB" id="269774at2"/>
<protein>
    <recommendedName>
        <fullName evidence="4">WDR90 4th beta-propeller domain-containing protein</fullName>
    </recommendedName>
</protein>
<evidence type="ECO:0000256" key="2">
    <source>
        <dbReference type="ARBA" id="ARBA00022737"/>
    </source>
</evidence>
<evidence type="ECO:0000313" key="5">
    <source>
        <dbReference type="EMBL" id="PJL22942.1"/>
    </source>
</evidence>
<feature type="domain" description="WDR90 4th beta-propeller" evidence="4">
    <location>
        <begin position="48"/>
        <end position="165"/>
    </location>
</feature>
<dbReference type="PRINTS" id="PR00320">
    <property type="entry name" value="GPROTEINBRPT"/>
</dbReference>
<dbReference type="InterPro" id="IPR015943">
    <property type="entry name" value="WD40/YVTN_repeat-like_dom_sf"/>
</dbReference>
<reference evidence="5 6" key="1">
    <citation type="journal article" date="2017" name="Front. Microbiol.">
        <title>Double-Face Meets the Bacterial World: The Opportunistic Pathogen Stenotrophomonas maltophilia.</title>
        <authorList>
            <person name="Lira F."/>
            <person name="Berg G."/>
            <person name="Martinez J.L."/>
        </authorList>
    </citation>
    <scope>NUCLEOTIDE SEQUENCE [LARGE SCALE GENOMIC DNA]</scope>
    <source>
        <strain evidence="5 6">EA1</strain>
    </source>
</reference>
<dbReference type="Proteomes" id="UP000230167">
    <property type="component" value="Unassembled WGS sequence"/>
</dbReference>
<dbReference type="InterPro" id="IPR036322">
    <property type="entry name" value="WD40_repeat_dom_sf"/>
</dbReference>
<dbReference type="Gene3D" id="2.130.10.10">
    <property type="entry name" value="YVTN repeat-like/Quinoprotein amine dehydrogenase"/>
    <property type="match status" value="3"/>
</dbReference>
<name>A0A2J0U2Y1_STEMA</name>
<dbReference type="InterPro" id="IPR019775">
    <property type="entry name" value="WD40_repeat_CS"/>
</dbReference>
<dbReference type="InterPro" id="IPR001680">
    <property type="entry name" value="WD40_rpt"/>
</dbReference>
<organism evidence="5 6">
    <name type="scientific">Stenotrophomonas maltophilia</name>
    <name type="common">Pseudomonas maltophilia</name>
    <name type="synonym">Xanthomonas maltophilia</name>
    <dbReference type="NCBI Taxonomy" id="40324"/>
    <lineage>
        <taxon>Bacteria</taxon>
        <taxon>Pseudomonadati</taxon>
        <taxon>Pseudomonadota</taxon>
        <taxon>Gammaproteobacteria</taxon>
        <taxon>Lysobacterales</taxon>
        <taxon>Lysobacteraceae</taxon>
        <taxon>Stenotrophomonas</taxon>
        <taxon>Stenotrophomonas maltophilia group</taxon>
    </lineage>
</organism>
<dbReference type="EMBL" id="NEQV01000011">
    <property type="protein sequence ID" value="PJL22942.1"/>
    <property type="molecule type" value="Genomic_DNA"/>
</dbReference>
<dbReference type="GO" id="GO:0000027">
    <property type="term" value="P:ribosomal large subunit assembly"/>
    <property type="evidence" value="ECO:0007669"/>
    <property type="project" value="TreeGrafter"/>
</dbReference>
<evidence type="ECO:0000259" key="4">
    <source>
        <dbReference type="Pfam" id="PF23342"/>
    </source>
</evidence>
<dbReference type="InterPro" id="IPR055440">
    <property type="entry name" value="Beta-prop_WDR90_4th"/>
</dbReference>
<sequence>MKHQGPISGISTSVNGYVATAGYDNRVILWDAASHLPVARVAHDHLANQCSFSPDGRHLVTSSSDYSARVWEVPSMRLVGVLGQHRDDVEMSSFSPDGQRVATCSRDGNVRVFSLDGKLEMTCVGHSADVISVSWSPDATTLLSSSDDGTVRHWDARTGECISLVDLGGVETDTLAVINPEIVIAGNDDGELVAIGGAEPIKWKAHDAGIKRVVYSAEKGLLVSLSYDRSLALWRIAANGSAELVDRADLPAIVWPRSCSFLGEEKLVFGTFGHTYAVYDFHQKQWASDFIERDESINAVASADGNLYTVGDAGIVFENGVVRFDAGSLCNFIAKTSAGLLTAGQLGQLFDVRSRGYFHWHSAPINCCVVYNVGNSERAVFGTYDGLGLMFEVSANGVPVFQKAVKLHENAIKGLSYRNGFVFTACATGAVGTFHADSLEGLEGFEGAHTRIANGCAAYRDGFASIGRDLKLRLWGESGEAECIDTPHVNSIKCIAVSESGSMIATGSYGGAVAIYDVDQKQWIEVRKVSIAGISSLTWHDDHFVAASYDGKLHAMPVAVSAVEAEAA</sequence>
<keyword evidence="2" id="KW-0677">Repeat</keyword>
<feature type="repeat" description="WD" evidence="3">
    <location>
        <begin position="123"/>
        <end position="164"/>
    </location>
</feature>
<feature type="repeat" description="WD" evidence="3">
    <location>
        <begin position="485"/>
        <end position="526"/>
    </location>
</feature>
<feature type="repeat" description="WD" evidence="3">
    <location>
        <begin position="82"/>
        <end position="116"/>
    </location>
</feature>
<feature type="repeat" description="WD" evidence="3">
    <location>
        <begin position="1"/>
        <end position="31"/>
    </location>
</feature>
<dbReference type="InterPro" id="IPR020472">
    <property type="entry name" value="WD40_PAC1"/>
</dbReference>
<dbReference type="PROSITE" id="PS50294">
    <property type="entry name" value="WD_REPEATS_REGION"/>
    <property type="match status" value="3"/>
</dbReference>
<accession>A0A2J0U2Y1</accession>
<dbReference type="RefSeq" id="WP_100442422.1">
    <property type="nucleotide sequence ID" value="NZ_CBCPIZ010000053.1"/>
</dbReference>
<dbReference type="AlphaFoldDB" id="A0A2J0U2Y1"/>
<dbReference type="SUPFAM" id="SSF50978">
    <property type="entry name" value="WD40 repeat-like"/>
    <property type="match status" value="2"/>
</dbReference>
<dbReference type="PROSITE" id="PS00678">
    <property type="entry name" value="WD_REPEATS_1"/>
    <property type="match status" value="1"/>
</dbReference>
<keyword evidence="1 3" id="KW-0853">WD repeat</keyword>